<keyword evidence="3" id="KW-1185">Reference proteome</keyword>
<keyword evidence="1" id="KW-0472">Membrane</keyword>
<protein>
    <submittedName>
        <fullName evidence="2">Uncharacterized protein</fullName>
    </submittedName>
</protein>
<organism evidence="2 3">
    <name type="scientific">Desulfotruncus arcticus DSM 17038</name>
    <dbReference type="NCBI Taxonomy" id="1121424"/>
    <lineage>
        <taxon>Bacteria</taxon>
        <taxon>Bacillati</taxon>
        <taxon>Bacillota</taxon>
        <taxon>Clostridia</taxon>
        <taxon>Eubacteriales</taxon>
        <taxon>Desulfallaceae</taxon>
        <taxon>Desulfotruncus</taxon>
    </lineage>
</organism>
<dbReference type="OrthoDB" id="2112799at2"/>
<keyword evidence="1" id="KW-0812">Transmembrane</keyword>
<feature type="transmembrane region" description="Helical" evidence="1">
    <location>
        <begin position="55"/>
        <end position="73"/>
    </location>
</feature>
<evidence type="ECO:0000256" key="1">
    <source>
        <dbReference type="SAM" id="Phobius"/>
    </source>
</evidence>
<feature type="transmembrane region" description="Helical" evidence="1">
    <location>
        <begin position="12"/>
        <end position="35"/>
    </location>
</feature>
<sequence>MKKQLENLLSNLFGIFIIVAICIGAVAALMFAVGFIAGEPAGANMALLGKKILDYGIKIAAVGVLCGLINFYTCGEHELTLKNTDQE</sequence>
<name>A0A1I2WXB0_9FIRM</name>
<dbReference type="EMBL" id="FOOX01000015">
    <property type="protein sequence ID" value="SFH05974.1"/>
    <property type="molecule type" value="Genomic_DNA"/>
</dbReference>
<gene>
    <name evidence="2" type="ORF">SAMN05660649_03669</name>
</gene>
<dbReference type="Proteomes" id="UP000199337">
    <property type="component" value="Unassembled WGS sequence"/>
</dbReference>
<dbReference type="AlphaFoldDB" id="A0A1I2WXB0"/>
<proteinExistence type="predicted"/>
<evidence type="ECO:0000313" key="2">
    <source>
        <dbReference type="EMBL" id="SFH05974.1"/>
    </source>
</evidence>
<keyword evidence="1" id="KW-1133">Transmembrane helix</keyword>
<dbReference type="RefSeq" id="WP_092473033.1">
    <property type="nucleotide sequence ID" value="NZ_FOOX01000015.1"/>
</dbReference>
<evidence type="ECO:0000313" key="3">
    <source>
        <dbReference type="Proteomes" id="UP000199337"/>
    </source>
</evidence>
<accession>A0A1I2WXB0</accession>
<reference evidence="3" key="1">
    <citation type="submission" date="2016-10" db="EMBL/GenBank/DDBJ databases">
        <authorList>
            <person name="Varghese N."/>
            <person name="Submissions S."/>
        </authorList>
    </citation>
    <scope>NUCLEOTIDE SEQUENCE [LARGE SCALE GENOMIC DNA]</scope>
    <source>
        <strain evidence="3">DSM 17038</strain>
    </source>
</reference>
<dbReference type="STRING" id="341036.SAMN05660649_03669"/>